<sequence>MALSRHQDDFATRPQSVEDIVTRASNFDFSPNLPLKQWLRSARMLLTEAANWEHEGNIQMAYLYTYRHCHLILQKLPEHPDYRDPRFKRDLALEQKAIQRNLAKLEQWKPLINQAHERHLKNKERRIAERQRAQEQFNLAGRQPSYDGSRRGSRASIGSASPVSPTQTINAFDNRDFAVDLAHREIRRRDATRQSTTQAGISPATVAARRRGIVAQEPGTDYDRVSDGVRDAGRHLYRHTYQTSDEGRPSRQQPSPYRYPTVPQKESRMDWDTPTIQPQQPTRYTLPPALPAKAPLRDYSINELAAPALPPKDQIATPSTASPSPPPTQPSKYTFQSVASTERGIALRTILLPPTLRTAFLNLADSNTARNLETCGILCATPFANALFINTLIIPDQTATSDTCDTTEEGDNALFDYCDSHDLLVAGWIHTHPSQSCFLSSRDLHTSSGYQVMLPEAIAIVCSPRHSPDWGCFRLTDPPGLGHVLGCTQQGLFHPHQEGNLYTDALKPGHVMEAPTLKFEVVDLRKGR</sequence>
<dbReference type="PANTHER" id="PTHR12947">
    <property type="entry name" value="AMSH-LIKE PROTEASE"/>
    <property type="match status" value="1"/>
</dbReference>
<keyword evidence="6" id="KW-0378">Hydrolase</keyword>
<feature type="compositionally biased region" description="Polar residues" evidence="9">
    <location>
        <begin position="162"/>
        <end position="171"/>
    </location>
</feature>
<comment type="similarity">
    <text evidence="2">Belongs to the peptidase M67C family.</text>
</comment>
<dbReference type="Gene3D" id="3.40.140.10">
    <property type="entry name" value="Cytidine Deaminase, domain 2"/>
    <property type="match status" value="1"/>
</dbReference>
<dbReference type="PROSITE" id="PS50249">
    <property type="entry name" value="MPN"/>
    <property type="match status" value="1"/>
</dbReference>
<feature type="compositionally biased region" description="Polar residues" evidence="9">
    <location>
        <begin position="274"/>
        <end position="283"/>
    </location>
</feature>
<evidence type="ECO:0000256" key="3">
    <source>
        <dbReference type="ARBA" id="ARBA00022670"/>
    </source>
</evidence>
<keyword evidence="4" id="KW-0479">Metal-binding</keyword>
<dbReference type="SUPFAM" id="SSF102712">
    <property type="entry name" value="JAB1/MPN domain"/>
    <property type="match status" value="1"/>
</dbReference>
<dbReference type="InterPro" id="IPR037518">
    <property type="entry name" value="MPN"/>
</dbReference>
<feature type="region of interest" description="Disordered" evidence="9">
    <location>
        <begin position="136"/>
        <end position="171"/>
    </location>
</feature>
<evidence type="ECO:0000256" key="2">
    <source>
        <dbReference type="ARBA" id="ARBA00010981"/>
    </source>
</evidence>
<keyword evidence="8" id="KW-0482">Metalloprotease</keyword>
<dbReference type="Gene3D" id="1.20.58.80">
    <property type="entry name" value="Phosphotransferase system, lactose/cellobiose-type IIA subunit"/>
    <property type="match status" value="1"/>
</dbReference>
<comment type="caution">
    <text evidence="11">The sequence shown here is derived from an EMBL/GenBank/DDBJ whole genome shotgun (WGS) entry which is preliminary data.</text>
</comment>
<dbReference type="SMART" id="SM00232">
    <property type="entry name" value="JAB_MPN"/>
    <property type="match status" value="1"/>
</dbReference>
<dbReference type="InterPro" id="IPR000555">
    <property type="entry name" value="JAMM/MPN+_dom"/>
</dbReference>
<feature type="region of interest" description="Disordered" evidence="9">
    <location>
        <begin position="310"/>
        <end position="333"/>
    </location>
</feature>
<evidence type="ECO:0000313" key="12">
    <source>
        <dbReference type="Proteomes" id="UP001305779"/>
    </source>
</evidence>
<dbReference type="InterPro" id="IPR015063">
    <property type="entry name" value="USP8_dimer"/>
</dbReference>
<evidence type="ECO:0000256" key="6">
    <source>
        <dbReference type="ARBA" id="ARBA00022801"/>
    </source>
</evidence>
<keyword evidence="3" id="KW-0645">Protease</keyword>
<evidence type="ECO:0000256" key="5">
    <source>
        <dbReference type="ARBA" id="ARBA00022786"/>
    </source>
</evidence>
<dbReference type="InterPro" id="IPR044098">
    <property type="entry name" value="STAMBP/STALP-like_MPN"/>
</dbReference>
<dbReference type="PANTHER" id="PTHR12947:SF13">
    <property type="entry name" value="FI19924P1"/>
    <property type="match status" value="1"/>
</dbReference>
<evidence type="ECO:0000256" key="4">
    <source>
        <dbReference type="ARBA" id="ARBA00022723"/>
    </source>
</evidence>
<protein>
    <recommendedName>
        <fullName evidence="10">MPN domain-containing protein</fullName>
    </recommendedName>
</protein>
<reference evidence="11 12" key="1">
    <citation type="journal article" date="2023" name="G3 (Bethesda)">
        <title>A chromosome-level genome assembly of Zasmidium syzygii isolated from banana leaves.</title>
        <authorList>
            <person name="van Westerhoven A.C."/>
            <person name="Mehrabi R."/>
            <person name="Talebi R."/>
            <person name="Steentjes M.B.F."/>
            <person name="Corcolon B."/>
            <person name="Chong P.A."/>
            <person name="Kema G.H.J."/>
            <person name="Seidl M.F."/>
        </authorList>
    </citation>
    <scope>NUCLEOTIDE SEQUENCE [LARGE SCALE GENOMIC DNA]</scope>
    <source>
        <strain evidence="11 12">P124</strain>
    </source>
</reference>
<dbReference type="SUPFAM" id="SSF140856">
    <property type="entry name" value="USP8 N-terminal domain-like"/>
    <property type="match status" value="1"/>
</dbReference>
<evidence type="ECO:0000256" key="7">
    <source>
        <dbReference type="ARBA" id="ARBA00022833"/>
    </source>
</evidence>
<dbReference type="Pfam" id="PF08969">
    <property type="entry name" value="USP8_dimer"/>
    <property type="match status" value="1"/>
</dbReference>
<evidence type="ECO:0000256" key="1">
    <source>
        <dbReference type="ARBA" id="ARBA00001947"/>
    </source>
</evidence>
<feature type="region of interest" description="Disordered" evidence="9">
    <location>
        <begin position="238"/>
        <end position="291"/>
    </location>
</feature>
<proteinExistence type="inferred from homology"/>
<dbReference type="Pfam" id="PF01398">
    <property type="entry name" value="JAB"/>
    <property type="match status" value="1"/>
</dbReference>
<keyword evidence="12" id="KW-1185">Reference proteome</keyword>
<dbReference type="CDD" id="cd08066">
    <property type="entry name" value="MPN_AMSH_like"/>
    <property type="match status" value="1"/>
</dbReference>
<name>A0ABR0E7A8_ZASCE</name>
<dbReference type="EMBL" id="JAXOVC010000009">
    <property type="protein sequence ID" value="KAK4497096.1"/>
    <property type="molecule type" value="Genomic_DNA"/>
</dbReference>
<organism evidence="11 12">
    <name type="scientific">Zasmidium cellare</name>
    <name type="common">Wine cellar mold</name>
    <name type="synonym">Racodium cellare</name>
    <dbReference type="NCBI Taxonomy" id="395010"/>
    <lineage>
        <taxon>Eukaryota</taxon>
        <taxon>Fungi</taxon>
        <taxon>Dikarya</taxon>
        <taxon>Ascomycota</taxon>
        <taxon>Pezizomycotina</taxon>
        <taxon>Dothideomycetes</taxon>
        <taxon>Dothideomycetidae</taxon>
        <taxon>Mycosphaerellales</taxon>
        <taxon>Mycosphaerellaceae</taxon>
        <taxon>Zasmidium</taxon>
    </lineage>
</organism>
<evidence type="ECO:0000259" key="10">
    <source>
        <dbReference type="PROSITE" id="PS50249"/>
    </source>
</evidence>
<evidence type="ECO:0000256" key="9">
    <source>
        <dbReference type="SAM" id="MobiDB-lite"/>
    </source>
</evidence>
<evidence type="ECO:0000313" key="11">
    <source>
        <dbReference type="EMBL" id="KAK4497096.1"/>
    </source>
</evidence>
<gene>
    <name evidence="11" type="ORF">PRZ48_011546</name>
</gene>
<evidence type="ECO:0000256" key="8">
    <source>
        <dbReference type="ARBA" id="ARBA00023049"/>
    </source>
</evidence>
<accession>A0ABR0E7A8</accession>
<comment type="cofactor">
    <cofactor evidence="1">
        <name>Zn(2+)</name>
        <dbReference type="ChEBI" id="CHEBI:29105"/>
    </cofactor>
</comment>
<dbReference type="Proteomes" id="UP001305779">
    <property type="component" value="Unassembled WGS sequence"/>
</dbReference>
<keyword evidence="5" id="KW-0833">Ubl conjugation pathway</keyword>
<feature type="domain" description="MPN" evidence="10">
    <location>
        <begin position="349"/>
        <end position="479"/>
    </location>
</feature>
<keyword evidence="7" id="KW-0862">Zinc</keyword>
<feature type="compositionally biased region" description="Polar residues" evidence="9">
    <location>
        <begin position="240"/>
        <end position="255"/>
    </location>
</feature>